<comment type="caution">
    <text evidence="12">The sequence shown here is derived from an EMBL/GenBank/DDBJ whole genome shotgun (WGS) entry which is preliminary data.</text>
</comment>
<keyword evidence="4 10" id="KW-0479">Metal-binding</keyword>
<dbReference type="GO" id="GO:0008198">
    <property type="term" value="F:ferrous iron binding"/>
    <property type="evidence" value="ECO:0007669"/>
    <property type="project" value="UniProtKB-ARBA"/>
</dbReference>
<evidence type="ECO:0000256" key="4">
    <source>
        <dbReference type="ARBA" id="ARBA00022723"/>
    </source>
</evidence>
<keyword evidence="13" id="KW-1185">Reference proteome</keyword>
<keyword evidence="8 10" id="KW-0408">Iron</keyword>
<evidence type="ECO:0000256" key="11">
    <source>
        <dbReference type="RuleBase" id="RU366010"/>
    </source>
</evidence>
<dbReference type="Gene3D" id="2.60.120.10">
    <property type="entry name" value="Jelly Rolls"/>
    <property type="match status" value="1"/>
</dbReference>
<dbReference type="Pfam" id="PF05995">
    <property type="entry name" value="CDO_I"/>
    <property type="match status" value="1"/>
</dbReference>
<evidence type="ECO:0000256" key="6">
    <source>
        <dbReference type="ARBA" id="ARBA00022964"/>
    </source>
</evidence>
<evidence type="ECO:0000313" key="12">
    <source>
        <dbReference type="EMBL" id="KAK0057067.1"/>
    </source>
</evidence>
<dbReference type="PANTHER" id="PTHR12918:SF1">
    <property type="entry name" value="CYSTEINE DIOXYGENASE TYPE 1"/>
    <property type="match status" value="1"/>
</dbReference>
<dbReference type="SUPFAM" id="SSF51182">
    <property type="entry name" value="RmlC-like cupins"/>
    <property type="match status" value="1"/>
</dbReference>
<comment type="cofactor">
    <cofactor evidence="11">
        <name>Fe cation</name>
        <dbReference type="ChEBI" id="CHEBI:24875"/>
    </cofactor>
    <text evidence="11">Binds 1 Fe cation per subunit.</text>
</comment>
<name>A0AAD8BN18_BIOPF</name>
<dbReference type="AlphaFoldDB" id="A0AAD8BN18"/>
<dbReference type="InterPro" id="IPR011051">
    <property type="entry name" value="RmlC_Cupin_sf"/>
</dbReference>
<evidence type="ECO:0000256" key="2">
    <source>
        <dbReference type="ARBA" id="ARBA00006622"/>
    </source>
</evidence>
<gene>
    <name evidence="12" type="ORF">Bpfe_013431</name>
</gene>
<keyword evidence="5 9" id="KW-0883">Thioether bond</keyword>
<comment type="similarity">
    <text evidence="2 11">Belongs to the cysteine dioxygenase family.</text>
</comment>
<evidence type="ECO:0000256" key="7">
    <source>
        <dbReference type="ARBA" id="ARBA00023002"/>
    </source>
</evidence>
<dbReference type="GO" id="GO:0019448">
    <property type="term" value="P:L-cysteine catabolic process"/>
    <property type="evidence" value="ECO:0007669"/>
    <property type="project" value="TreeGrafter"/>
</dbReference>
<feature type="binding site" evidence="10">
    <location>
        <position position="131"/>
    </location>
    <ligand>
        <name>Fe cation</name>
        <dbReference type="ChEBI" id="CHEBI:24875"/>
        <note>catalytic</note>
    </ligand>
</feature>
<dbReference type="InterPro" id="IPR010300">
    <property type="entry name" value="CDO_1"/>
</dbReference>
<dbReference type="InterPro" id="IPR014710">
    <property type="entry name" value="RmlC-like_jellyroll"/>
</dbReference>
<dbReference type="PANTHER" id="PTHR12918">
    <property type="entry name" value="CYSTEINE DIOXYGENASE"/>
    <property type="match status" value="1"/>
</dbReference>
<feature type="binding site" evidence="10">
    <location>
        <position position="133"/>
    </location>
    <ligand>
        <name>Fe cation</name>
        <dbReference type="ChEBI" id="CHEBI:24875"/>
        <note>catalytic</note>
    </ligand>
</feature>
<dbReference type="FunFam" id="2.60.120.10:FF:000045">
    <property type="entry name" value="Cysteine dioxygenase 1"/>
    <property type="match status" value="1"/>
</dbReference>
<evidence type="ECO:0000256" key="1">
    <source>
        <dbReference type="ARBA" id="ARBA00004759"/>
    </source>
</evidence>
<dbReference type="EMBL" id="JASAOG010000057">
    <property type="protein sequence ID" value="KAK0057067.1"/>
    <property type="molecule type" value="Genomic_DNA"/>
</dbReference>
<reference evidence="12" key="1">
    <citation type="journal article" date="2023" name="PLoS Negl. Trop. Dis.">
        <title>A genome sequence for Biomphalaria pfeifferi, the major vector snail for the human-infecting parasite Schistosoma mansoni.</title>
        <authorList>
            <person name="Bu L."/>
            <person name="Lu L."/>
            <person name="Laidemitt M.R."/>
            <person name="Zhang S.M."/>
            <person name="Mutuku M."/>
            <person name="Mkoji G."/>
            <person name="Steinauer M."/>
            <person name="Loker E.S."/>
        </authorList>
    </citation>
    <scope>NUCLEOTIDE SEQUENCE</scope>
    <source>
        <strain evidence="12">KasaAsao</strain>
    </source>
</reference>
<dbReference type="EC" id="1.13.11.20" evidence="3 11"/>
<dbReference type="GO" id="GO:0017172">
    <property type="term" value="F:cysteine dioxygenase activity"/>
    <property type="evidence" value="ECO:0007669"/>
    <property type="project" value="UniProtKB-UniRule"/>
</dbReference>
<protein>
    <recommendedName>
        <fullName evidence="3 11">Cysteine dioxygenase</fullName>
        <ecNumber evidence="3 11">1.13.11.20</ecNumber>
    </recommendedName>
</protein>
<evidence type="ECO:0000256" key="8">
    <source>
        <dbReference type="ARBA" id="ARBA00023004"/>
    </source>
</evidence>
<evidence type="ECO:0000313" key="13">
    <source>
        <dbReference type="Proteomes" id="UP001233172"/>
    </source>
</evidence>
<reference evidence="12" key="2">
    <citation type="submission" date="2023-04" db="EMBL/GenBank/DDBJ databases">
        <authorList>
            <person name="Bu L."/>
            <person name="Lu L."/>
            <person name="Laidemitt M.R."/>
            <person name="Zhang S.M."/>
            <person name="Mutuku M."/>
            <person name="Mkoji G."/>
            <person name="Steinauer M."/>
            <person name="Loker E.S."/>
        </authorList>
    </citation>
    <scope>NUCLEOTIDE SEQUENCE</scope>
    <source>
        <strain evidence="12">KasaAsao</strain>
        <tissue evidence="12">Whole Snail</tissue>
    </source>
</reference>
<evidence type="ECO:0000256" key="5">
    <source>
        <dbReference type="ARBA" id="ARBA00022784"/>
    </source>
</evidence>
<organism evidence="12 13">
    <name type="scientific">Biomphalaria pfeifferi</name>
    <name type="common">Bloodfluke planorb</name>
    <name type="synonym">Freshwater snail</name>
    <dbReference type="NCBI Taxonomy" id="112525"/>
    <lineage>
        <taxon>Eukaryota</taxon>
        <taxon>Metazoa</taxon>
        <taxon>Spiralia</taxon>
        <taxon>Lophotrochozoa</taxon>
        <taxon>Mollusca</taxon>
        <taxon>Gastropoda</taxon>
        <taxon>Heterobranchia</taxon>
        <taxon>Euthyneura</taxon>
        <taxon>Panpulmonata</taxon>
        <taxon>Hygrophila</taxon>
        <taxon>Lymnaeoidea</taxon>
        <taxon>Planorbidae</taxon>
        <taxon>Biomphalaria</taxon>
    </lineage>
</organism>
<dbReference type="GO" id="GO:0042412">
    <property type="term" value="P:taurine biosynthetic process"/>
    <property type="evidence" value="ECO:0007669"/>
    <property type="project" value="UniProtKB-UniRule"/>
</dbReference>
<feature type="cross-link" description="3'-(S-cysteinyl)-tyrosine (Cys-Tyr)" evidence="9">
    <location>
        <begin position="138"/>
        <end position="201"/>
    </location>
</feature>
<proteinExistence type="inferred from homology"/>
<feature type="binding site" evidence="10">
    <location>
        <position position="184"/>
    </location>
    <ligand>
        <name>Fe cation</name>
        <dbReference type="ChEBI" id="CHEBI:24875"/>
        <note>catalytic</note>
    </ligand>
</feature>
<keyword evidence="7 11" id="KW-0560">Oxidoreductase</keyword>
<evidence type="ECO:0000256" key="10">
    <source>
        <dbReference type="PIRSR" id="PIRSR610300-51"/>
    </source>
</evidence>
<sequence length="250" mass="28403">MEVISHAQVYNNCYIQEELMDISSGPCSSSINGITSSTGKPPAKYSDPSTIEPPASLHELITRLHEVFESDDISVEYVQKLMTSYKSNRKEWKKYAKFDQFRYTRNLVDAGNGKFNLMILCWNEGQGSSIHSHANSHCFLKVIDGKVKEELFEWPDSEGTMKKCAENEYDKDQCAYINDSLGLHRVENVSHINKAVTLHLYSPPFDVCQCFDERTGKAVTSKVTFWSKYGRRTPFGRNPDEAGCCVIENN</sequence>
<comment type="pathway">
    <text evidence="1 11">Organosulfur biosynthesis; taurine biosynthesis; hypotaurine from L-cysteine: step 1/2.</text>
</comment>
<evidence type="ECO:0000256" key="9">
    <source>
        <dbReference type="PIRSR" id="PIRSR610300-50"/>
    </source>
</evidence>
<dbReference type="CDD" id="cd10548">
    <property type="entry name" value="cupin_CDO"/>
    <property type="match status" value="1"/>
</dbReference>
<dbReference type="Proteomes" id="UP001233172">
    <property type="component" value="Unassembled WGS sequence"/>
</dbReference>
<keyword evidence="6 11" id="KW-0223">Dioxygenase</keyword>
<accession>A0AAD8BN18</accession>
<comment type="catalytic activity">
    <reaction evidence="11">
        <text>L-cysteine + O2 = 3-sulfino-L-alanine + H(+)</text>
        <dbReference type="Rhea" id="RHEA:20441"/>
        <dbReference type="ChEBI" id="CHEBI:15378"/>
        <dbReference type="ChEBI" id="CHEBI:15379"/>
        <dbReference type="ChEBI" id="CHEBI:35235"/>
        <dbReference type="ChEBI" id="CHEBI:61085"/>
        <dbReference type="EC" id="1.13.11.20"/>
    </reaction>
</comment>
<evidence type="ECO:0000256" key="3">
    <source>
        <dbReference type="ARBA" id="ARBA00013133"/>
    </source>
</evidence>